<dbReference type="EMBL" id="CP002343">
    <property type="protein sequence ID" value="ADU47891.1"/>
    <property type="molecule type" value="Genomic_DNA"/>
</dbReference>
<dbReference type="Pfam" id="PF04480">
    <property type="entry name" value="DUF559"/>
    <property type="match status" value="1"/>
</dbReference>
<proteinExistence type="predicted"/>
<dbReference type="eggNOG" id="COG2852">
    <property type="taxonomic scope" value="Bacteria"/>
</dbReference>
<dbReference type="OrthoDB" id="3173471at2"/>
<dbReference type="Proteomes" id="UP000008914">
    <property type="component" value="Chromosome"/>
</dbReference>
<dbReference type="RefSeq" id="WP_013492207.1">
    <property type="nucleotide sequence ID" value="NC_014830.1"/>
</dbReference>
<gene>
    <name evidence="2" type="ordered locus">Intca_1375</name>
</gene>
<dbReference type="GO" id="GO:0006629">
    <property type="term" value="P:lipid metabolic process"/>
    <property type="evidence" value="ECO:0007669"/>
    <property type="project" value="InterPro"/>
</dbReference>
<name>E6S6Z6_INTC7</name>
<organism evidence="2 3">
    <name type="scientific">Intrasporangium calvum (strain ATCC 23552 / DSM 43043 / JCM 3097 / NBRC 12989 / NCIMB 10167 / NRRL B-3866 / 7 KIP)</name>
    <dbReference type="NCBI Taxonomy" id="710696"/>
    <lineage>
        <taxon>Bacteria</taxon>
        <taxon>Bacillati</taxon>
        <taxon>Actinomycetota</taxon>
        <taxon>Actinomycetes</taxon>
        <taxon>Micrococcales</taxon>
        <taxon>Intrasporangiaceae</taxon>
        <taxon>Intrasporangium</taxon>
    </lineage>
</organism>
<dbReference type="STRING" id="710696.Intca_1375"/>
<protein>
    <recommendedName>
        <fullName evidence="1">DUF559 domain-containing protein</fullName>
    </recommendedName>
</protein>
<dbReference type="InterPro" id="IPR011335">
    <property type="entry name" value="Restrct_endonuc-II-like"/>
</dbReference>
<dbReference type="InterPro" id="IPR007569">
    <property type="entry name" value="DUF559"/>
</dbReference>
<dbReference type="InterPro" id="IPR008265">
    <property type="entry name" value="Lipase_GDSL_AS"/>
</dbReference>
<dbReference type="Gene3D" id="3.40.960.10">
    <property type="entry name" value="VSR Endonuclease"/>
    <property type="match status" value="1"/>
</dbReference>
<dbReference type="HOGENOM" id="CLU_052626_5_1_11"/>
<dbReference type="SUPFAM" id="SSF52980">
    <property type="entry name" value="Restriction endonuclease-like"/>
    <property type="match status" value="1"/>
</dbReference>
<evidence type="ECO:0000313" key="2">
    <source>
        <dbReference type="EMBL" id="ADU47891.1"/>
    </source>
</evidence>
<evidence type="ECO:0000259" key="1">
    <source>
        <dbReference type="Pfam" id="PF04480"/>
    </source>
</evidence>
<dbReference type="GO" id="GO:0016298">
    <property type="term" value="F:lipase activity"/>
    <property type="evidence" value="ECO:0007669"/>
    <property type="project" value="InterPro"/>
</dbReference>
<dbReference type="KEGG" id="ica:Intca_1375"/>
<dbReference type="PROSITE" id="PS01098">
    <property type="entry name" value="LIPASE_GDSL_SER"/>
    <property type="match status" value="1"/>
</dbReference>
<keyword evidence="3" id="KW-1185">Reference proteome</keyword>
<reference evidence="2 3" key="1">
    <citation type="journal article" date="2010" name="Stand. Genomic Sci.">
        <title>Complete genome sequence of Intrasporangium calvum type strain (7 KIP).</title>
        <authorList>
            <person name="Del Rio T.G."/>
            <person name="Chertkov O."/>
            <person name="Yasawong M."/>
            <person name="Lucas S."/>
            <person name="Deshpande S."/>
            <person name="Cheng J.F."/>
            <person name="Detter C."/>
            <person name="Tapia R."/>
            <person name="Han C."/>
            <person name="Goodwin L."/>
            <person name="Pitluck S."/>
            <person name="Liolios K."/>
            <person name="Ivanova N."/>
            <person name="Mavromatis K."/>
            <person name="Pati A."/>
            <person name="Chen A."/>
            <person name="Palaniappan K."/>
            <person name="Land M."/>
            <person name="Hauser L."/>
            <person name="Chang Y.J."/>
            <person name="Jeffries C.D."/>
            <person name="Rohde M."/>
            <person name="Pukall R."/>
            <person name="Sikorski J."/>
            <person name="Goker M."/>
            <person name="Woyke T."/>
            <person name="Bristow J."/>
            <person name="Eisen J.A."/>
            <person name="Markowitz V."/>
            <person name="Hugenholtz P."/>
            <person name="Kyrpides N.C."/>
            <person name="Klenk H.P."/>
            <person name="Lapidus A."/>
        </authorList>
    </citation>
    <scope>NUCLEOTIDE SEQUENCE [LARGE SCALE GENOMIC DNA]</scope>
    <source>
        <strain evidence="3">ATCC 23552 / DSM 43043 / JCM 3097 / NBRC 12989 / 7 KIP</strain>
    </source>
</reference>
<sequence>MPPSHEPFRVLMVTNPVSGKPELDPPAGVTRADLRSPRYRRLFHGTYVDAREPVTPALLVRAALLRDPEAIASHHSAARLWGGTVPDDGLTHIAGLGHRRQVRGIKAHARRAGRRFTTHEGVRLTTPTWTFLDLSDQLSLVELVVLGDSLVKAGRVTCQQLVEAAGTFGGRSRRLARQAAGLVRAEVDSPMESRLRMLLVLAGLPEPAVNHKVHWPDGRVRFRFDLSYPDAKLIIEYDGRQHAESDEQWGIDLGRREWLDGEKWRLVVIRAKDIYNTPAHTLSRVLAAMRDQDVRTPRLRDEWRRHFPSKPDDVTDPV</sequence>
<evidence type="ECO:0000313" key="3">
    <source>
        <dbReference type="Proteomes" id="UP000008914"/>
    </source>
</evidence>
<accession>E6S6Z6</accession>
<dbReference type="AlphaFoldDB" id="E6S6Z6"/>
<feature type="domain" description="DUF559" evidence="1">
    <location>
        <begin position="225"/>
        <end position="289"/>
    </location>
</feature>